<keyword evidence="17" id="KW-0472">Membrane</keyword>
<dbReference type="InterPro" id="IPR050344">
    <property type="entry name" value="Peptidase_M1_aminopeptidases"/>
</dbReference>
<evidence type="ECO:0000256" key="21">
    <source>
        <dbReference type="PIRSR" id="PIRSR634016-3"/>
    </source>
</evidence>
<dbReference type="GO" id="GO:0005886">
    <property type="term" value="C:plasma membrane"/>
    <property type="evidence" value="ECO:0007669"/>
    <property type="project" value="UniProtKB-SubCell"/>
</dbReference>
<gene>
    <name evidence="27" type="ORF">DGAL_LOCUS11551</name>
</gene>
<feature type="domain" description="Aminopeptidase N-like N-terminal" evidence="26">
    <location>
        <begin position="91"/>
        <end position="282"/>
    </location>
</feature>
<keyword evidence="7" id="KW-1003">Cell membrane</keyword>
<evidence type="ECO:0000256" key="17">
    <source>
        <dbReference type="ARBA" id="ARBA00023136"/>
    </source>
</evidence>
<dbReference type="PANTHER" id="PTHR11533:SF294">
    <property type="entry name" value="THYROTROPIN-RELEASING HORMONE-DEGRADING ECTOENZYME"/>
    <property type="match status" value="1"/>
</dbReference>
<evidence type="ECO:0000256" key="2">
    <source>
        <dbReference type="ARBA" id="ARBA00004167"/>
    </source>
</evidence>
<keyword evidence="16" id="KW-0482">Metalloprotease</keyword>
<proteinExistence type="inferred from homology"/>
<dbReference type="GO" id="GO:0016285">
    <property type="term" value="F:alanyl aminopeptidase activity"/>
    <property type="evidence" value="ECO:0007669"/>
    <property type="project" value="UniProtKB-EC"/>
</dbReference>
<accession>A0A8J2W7K1</accession>
<dbReference type="GO" id="GO:0070006">
    <property type="term" value="F:metalloaminopeptidase activity"/>
    <property type="evidence" value="ECO:0007669"/>
    <property type="project" value="TreeGrafter"/>
</dbReference>
<dbReference type="PRINTS" id="PR00756">
    <property type="entry name" value="ALADIPTASE"/>
</dbReference>
<sequence>MKTSRNLQFLIVLIAVSSAFGFGIQSNYEGPDQVELSLLEPAIVLDPVDGISRWWYTPSRKAHIFRHNYPKNVETKPKQGEDLRLPGNILPRLYNIRLLPFIEVGNWTTDGYVEISVDCIISTVNISINSLDLTIDQASITVTDELTGSPIPVINFIDEQSTRELITLQVAQPLTVGGRYKITMKYISILNTLLTGFYRSDYEENGETKYLAVSDFEATSARRAFPCFDEPTMKANFTVTLGRKETWTSASNMPLIRTEPMVGVPGFVWDYYETSVTMSTYLVAFLVSEFVGIPSDPGLSNVEFRIWARADARNLTDYARNIGPRVLEFFESFYAIDYPLPKQDMAAIPDFAAGAMENWGLITYREQYLLTDPSTASARSFQFAAIIIAHELSHQWFGNLVTMDWWNALWLNEGFASYMEYIGTDAVEPDFKMNDQFIIENLQYVFGVDALETSRPINIEVNTPAEINSMFDAISYEKGSCVIRMCADFIGFDTFQRGLTRYLNDNAYSNAGQDNLWAALQTQADLENVVLPATIKEIMDTWTYKMGFPFITVTRDYQTGGALVTQERFLLRKSNDSTDPIVYQWWVPLTYTSDYTQTTKRDWLPVDQVSKTLSNLGASANQWVIFNIDQQNYYRVAYDTANYALIRDQLMMDHQQFSDNNRGQLVDDAFNLALVELIPYATALDLTLYLKYERDYVPWHAVLTELNYIDTMLYNFVEFPNWKNYMTSIVEPYYTSIGFAETQSDPHLEKLSRIDAMNWACRLGVADCVQNSLSTYALLMSQPENLLQIVSPNEKSTILRTAIENGGQTEYDFAFNQYKATGDNSFLVAMCASKQATVLSGLLEMLLDPNSGILRSDVNTVFNNIANNPIGNELALDFLINRWNDIQNALGVTYFPTWYRYVCTRQNTQAGLDKLIQLRDAHLIILGNSNSVKQGIETVETNIKWVSLNEGEIGTWLVANQPARMPKMLYEQQTSKESDKTCNKIRYISSNIWPFKPSVNTGPLTRTLLIHASHLNMKLGLIILFGLVAIAAIQPVAETAAVPVDDVAMEAEDSAIDMMPDESALKIIMHKLEHWLKKCYKKGGCREDYGHHSYGHQSYGYGSYGHGGYGYGK</sequence>
<dbReference type="PANTHER" id="PTHR11533">
    <property type="entry name" value="PROTEASE M1 ZINC METALLOPROTEASE"/>
    <property type="match status" value="1"/>
</dbReference>
<evidence type="ECO:0000313" key="27">
    <source>
        <dbReference type="EMBL" id="CAH0108184.1"/>
    </source>
</evidence>
<dbReference type="Proteomes" id="UP000789390">
    <property type="component" value="Unassembled WGS sequence"/>
</dbReference>
<dbReference type="InterPro" id="IPR001930">
    <property type="entry name" value="Peptidase_M1"/>
</dbReference>
<evidence type="ECO:0000256" key="5">
    <source>
        <dbReference type="ARBA" id="ARBA00012564"/>
    </source>
</evidence>
<evidence type="ECO:0000313" key="28">
    <source>
        <dbReference type="Proteomes" id="UP000789390"/>
    </source>
</evidence>
<dbReference type="GO" id="GO:0042277">
    <property type="term" value="F:peptide binding"/>
    <property type="evidence" value="ECO:0007669"/>
    <property type="project" value="TreeGrafter"/>
</dbReference>
<dbReference type="SUPFAM" id="SSF63737">
    <property type="entry name" value="Leukotriene A4 hydrolase N-terminal domain"/>
    <property type="match status" value="1"/>
</dbReference>
<dbReference type="InterPro" id="IPR024571">
    <property type="entry name" value="ERAP1-like_C_dom"/>
</dbReference>
<dbReference type="FunFam" id="1.25.50.20:FF:000001">
    <property type="entry name" value="Aminopeptidase"/>
    <property type="match status" value="1"/>
</dbReference>
<feature type="chain" id="PRO_5035222999" description="Aminopeptidase N" evidence="23">
    <location>
        <begin position="22"/>
        <end position="1113"/>
    </location>
</feature>
<organism evidence="27 28">
    <name type="scientific">Daphnia galeata</name>
    <dbReference type="NCBI Taxonomy" id="27404"/>
    <lineage>
        <taxon>Eukaryota</taxon>
        <taxon>Metazoa</taxon>
        <taxon>Ecdysozoa</taxon>
        <taxon>Arthropoda</taxon>
        <taxon>Crustacea</taxon>
        <taxon>Branchiopoda</taxon>
        <taxon>Diplostraca</taxon>
        <taxon>Cladocera</taxon>
        <taxon>Anomopoda</taxon>
        <taxon>Daphniidae</taxon>
        <taxon>Daphnia</taxon>
    </lineage>
</organism>
<dbReference type="EC" id="3.4.11.2" evidence="5"/>
<evidence type="ECO:0000256" key="16">
    <source>
        <dbReference type="ARBA" id="ARBA00023049"/>
    </source>
</evidence>
<dbReference type="Gene3D" id="1.10.390.10">
    <property type="entry name" value="Neutral Protease Domain 2"/>
    <property type="match status" value="1"/>
</dbReference>
<protein>
    <recommendedName>
        <fullName evidence="6">Aminopeptidase N</fullName>
        <ecNumber evidence="5">3.4.11.2</ecNumber>
    </recommendedName>
</protein>
<evidence type="ECO:0000256" key="19">
    <source>
        <dbReference type="ARBA" id="ARBA00023180"/>
    </source>
</evidence>
<dbReference type="Pfam" id="PF11838">
    <property type="entry name" value="ERAP1_C"/>
    <property type="match status" value="1"/>
</dbReference>
<dbReference type="Gene3D" id="1.25.50.20">
    <property type="match status" value="1"/>
</dbReference>
<dbReference type="CDD" id="cd09601">
    <property type="entry name" value="M1_APN-Q_like"/>
    <property type="match status" value="1"/>
</dbReference>
<keyword evidence="18" id="KW-1015">Disulfide bond</keyword>
<name>A0A8J2W7K1_9CRUS</name>
<feature type="domain" description="Peptidase M1 membrane alanine aminopeptidase" evidence="24">
    <location>
        <begin position="318"/>
        <end position="542"/>
    </location>
</feature>
<dbReference type="InterPro" id="IPR034016">
    <property type="entry name" value="M1_APN-typ"/>
</dbReference>
<comment type="subcellular location">
    <subcellularLocation>
        <location evidence="3">Cell membrane</location>
        <topology evidence="3">Lipid-anchor</topology>
        <topology evidence="3">GPI-anchor</topology>
    </subcellularLocation>
    <subcellularLocation>
        <location evidence="2">Membrane</location>
        <topology evidence="2">Single-pass membrane protein</topology>
    </subcellularLocation>
</comment>
<keyword evidence="15" id="KW-1133">Transmembrane helix</keyword>
<feature type="site" description="Transition state stabilizer" evidence="22">
    <location>
        <position position="476"/>
    </location>
</feature>
<dbReference type="GO" id="GO:0005737">
    <property type="term" value="C:cytoplasm"/>
    <property type="evidence" value="ECO:0007669"/>
    <property type="project" value="TreeGrafter"/>
</dbReference>
<feature type="signal peptide" evidence="23">
    <location>
        <begin position="1"/>
        <end position="21"/>
    </location>
</feature>
<evidence type="ECO:0000256" key="1">
    <source>
        <dbReference type="ARBA" id="ARBA00000098"/>
    </source>
</evidence>
<feature type="domain" description="ERAP1-like C-terminal" evidence="25">
    <location>
        <begin position="623"/>
        <end position="940"/>
    </location>
</feature>
<evidence type="ECO:0000259" key="26">
    <source>
        <dbReference type="Pfam" id="PF17900"/>
    </source>
</evidence>
<evidence type="ECO:0000256" key="18">
    <source>
        <dbReference type="ARBA" id="ARBA00023157"/>
    </source>
</evidence>
<comment type="cofactor">
    <cofactor evidence="21">
        <name>Zn(2+)</name>
        <dbReference type="ChEBI" id="CHEBI:29105"/>
    </cofactor>
    <text evidence="21">Binds 1 zinc ion per subunit.</text>
</comment>
<keyword evidence="11 21" id="KW-0479">Metal-binding</keyword>
<dbReference type="InterPro" id="IPR042097">
    <property type="entry name" value="Aminopeptidase_N-like_N_sf"/>
</dbReference>
<reference evidence="27" key="1">
    <citation type="submission" date="2021-11" db="EMBL/GenBank/DDBJ databases">
        <authorList>
            <person name="Schell T."/>
        </authorList>
    </citation>
    <scope>NUCLEOTIDE SEQUENCE</scope>
    <source>
        <strain evidence="27">M5</strain>
    </source>
</reference>
<evidence type="ECO:0000256" key="20">
    <source>
        <dbReference type="PIRSR" id="PIRSR634016-1"/>
    </source>
</evidence>
<dbReference type="GO" id="GO:0006508">
    <property type="term" value="P:proteolysis"/>
    <property type="evidence" value="ECO:0007669"/>
    <property type="project" value="UniProtKB-KW"/>
</dbReference>
<keyword evidence="10" id="KW-0812">Transmembrane</keyword>
<feature type="binding site" evidence="21">
    <location>
        <position position="413"/>
    </location>
    <ligand>
        <name>Zn(2+)</name>
        <dbReference type="ChEBI" id="CHEBI:29105"/>
        <note>catalytic</note>
    </ligand>
</feature>
<keyword evidence="13" id="KW-0378">Hydrolase</keyword>
<dbReference type="Gene3D" id="2.60.40.1910">
    <property type="match status" value="1"/>
</dbReference>
<dbReference type="GO" id="GO:0098552">
    <property type="term" value="C:side of membrane"/>
    <property type="evidence" value="ECO:0007669"/>
    <property type="project" value="UniProtKB-KW"/>
</dbReference>
<dbReference type="InterPro" id="IPR027268">
    <property type="entry name" value="Peptidase_M4/M1_CTD_sf"/>
</dbReference>
<comment type="similarity">
    <text evidence="4">Belongs to the peptidase M1 family.</text>
</comment>
<evidence type="ECO:0000256" key="4">
    <source>
        <dbReference type="ARBA" id="ARBA00010136"/>
    </source>
</evidence>
<evidence type="ECO:0000256" key="6">
    <source>
        <dbReference type="ARBA" id="ARBA00015611"/>
    </source>
</evidence>
<keyword evidence="28" id="KW-1185">Reference proteome</keyword>
<feature type="binding site" evidence="21">
    <location>
        <position position="390"/>
    </location>
    <ligand>
        <name>Zn(2+)</name>
        <dbReference type="ChEBI" id="CHEBI:29105"/>
        <note>catalytic</note>
    </ligand>
</feature>
<comment type="catalytic activity">
    <reaction evidence="1">
        <text>Release of an N-terminal amino acid, Xaa-|-Yaa- from a peptide, amide or arylamide. Xaa is preferably Ala, but may be most amino acids including Pro (slow action). When a terminal hydrophobic residue is followed by a prolyl residue, the two may be released as an intact Xaa-Pro dipeptide.</text>
        <dbReference type="EC" id="3.4.11.2"/>
    </reaction>
</comment>
<keyword evidence="12 23" id="KW-0732">Signal</keyword>
<dbReference type="GO" id="GO:0043171">
    <property type="term" value="P:peptide catabolic process"/>
    <property type="evidence" value="ECO:0007669"/>
    <property type="project" value="TreeGrafter"/>
</dbReference>
<dbReference type="FunFam" id="1.10.390.10:FF:000016">
    <property type="entry name" value="Glutamyl aminopeptidase"/>
    <property type="match status" value="1"/>
</dbReference>
<feature type="active site" description="Proton acceptor" evidence="20">
    <location>
        <position position="391"/>
    </location>
</feature>
<keyword evidence="8" id="KW-0449">Lipoprotein</keyword>
<keyword evidence="19" id="KW-0325">Glycoprotein</keyword>
<dbReference type="Pfam" id="PF17900">
    <property type="entry name" value="Peptidase_M1_N"/>
    <property type="match status" value="1"/>
</dbReference>
<evidence type="ECO:0000259" key="25">
    <source>
        <dbReference type="Pfam" id="PF11838"/>
    </source>
</evidence>
<dbReference type="OrthoDB" id="510539at2759"/>
<dbReference type="Pfam" id="PF01433">
    <property type="entry name" value="Peptidase_M1"/>
    <property type="match status" value="1"/>
</dbReference>
<evidence type="ECO:0000256" key="3">
    <source>
        <dbReference type="ARBA" id="ARBA00004609"/>
    </source>
</evidence>
<evidence type="ECO:0000256" key="14">
    <source>
        <dbReference type="ARBA" id="ARBA00022833"/>
    </source>
</evidence>
<keyword evidence="8" id="KW-0336">GPI-anchor</keyword>
<keyword evidence="9" id="KW-0645">Protease</keyword>
<dbReference type="GO" id="GO:0008270">
    <property type="term" value="F:zinc ion binding"/>
    <property type="evidence" value="ECO:0007669"/>
    <property type="project" value="InterPro"/>
</dbReference>
<keyword evidence="14 21" id="KW-0862">Zinc</keyword>
<dbReference type="SUPFAM" id="SSF55486">
    <property type="entry name" value="Metalloproteases ('zincins'), catalytic domain"/>
    <property type="match status" value="1"/>
</dbReference>
<evidence type="ECO:0000256" key="15">
    <source>
        <dbReference type="ARBA" id="ARBA00022989"/>
    </source>
</evidence>
<evidence type="ECO:0000256" key="7">
    <source>
        <dbReference type="ARBA" id="ARBA00022475"/>
    </source>
</evidence>
<evidence type="ECO:0000256" key="10">
    <source>
        <dbReference type="ARBA" id="ARBA00022692"/>
    </source>
</evidence>
<evidence type="ECO:0000256" key="12">
    <source>
        <dbReference type="ARBA" id="ARBA00022729"/>
    </source>
</evidence>
<evidence type="ECO:0000256" key="11">
    <source>
        <dbReference type="ARBA" id="ARBA00022723"/>
    </source>
</evidence>
<dbReference type="AlphaFoldDB" id="A0A8J2W7K1"/>
<dbReference type="EMBL" id="CAKKLH010000281">
    <property type="protein sequence ID" value="CAH0108184.1"/>
    <property type="molecule type" value="Genomic_DNA"/>
</dbReference>
<evidence type="ECO:0000256" key="13">
    <source>
        <dbReference type="ARBA" id="ARBA00022801"/>
    </source>
</evidence>
<evidence type="ECO:0000256" key="9">
    <source>
        <dbReference type="ARBA" id="ARBA00022670"/>
    </source>
</evidence>
<evidence type="ECO:0000256" key="22">
    <source>
        <dbReference type="PIRSR" id="PIRSR634016-4"/>
    </source>
</evidence>
<evidence type="ECO:0000256" key="23">
    <source>
        <dbReference type="SAM" id="SignalP"/>
    </source>
</evidence>
<comment type="caution">
    <text evidence="27">The sequence shown here is derived from an EMBL/GenBank/DDBJ whole genome shotgun (WGS) entry which is preliminary data.</text>
</comment>
<dbReference type="Gene3D" id="2.60.40.1730">
    <property type="entry name" value="tricorn interacting facor f3 domain"/>
    <property type="match status" value="1"/>
</dbReference>
<dbReference type="FunFam" id="2.60.40.1910:FF:000008">
    <property type="entry name" value="Aminopeptidase"/>
    <property type="match status" value="1"/>
</dbReference>
<evidence type="ECO:0000256" key="8">
    <source>
        <dbReference type="ARBA" id="ARBA00022622"/>
    </source>
</evidence>
<dbReference type="InterPro" id="IPR014782">
    <property type="entry name" value="Peptidase_M1_dom"/>
</dbReference>
<dbReference type="GO" id="GO:0005615">
    <property type="term" value="C:extracellular space"/>
    <property type="evidence" value="ECO:0007669"/>
    <property type="project" value="TreeGrafter"/>
</dbReference>
<dbReference type="FunFam" id="2.60.40.1730:FF:000022">
    <property type="entry name" value="Aminopeptidase"/>
    <property type="match status" value="1"/>
</dbReference>
<evidence type="ECO:0000259" key="24">
    <source>
        <dbReference type="Pfam" id="PF01433"/>
    </source>
</evidence>
<feature type="binding site" evidence="21">
    <location>
        <position position="394"/>
    </location>
    <ligand>
        <name>Zn(2+)</name>
        <dbReference type="ChEBI" id="CHEBI:29105"/>
        <note>catalytic</note>
    </ligand>
</feature>
<dbReference type="InterPro" id="IPR045357">
    <property type="entry name" value="Aminopeptidase_N-like_N"/>
</dbReference>